<evidence type="ECO:0000256" key="11">
    <source>
        <dbReference type="SAM" id="Coils"/>
    </source>
</evidence>
<dbReference type="Pfam" id="PF12777">
    <property type="entry name" value="MT"/>
    <property type="match status" value="1"/>
</dbReference>
<evidence type="ECO:0000256" key="3">
    <source>
        <dbReference type="ARBA" id="ARBA00022490"/>
    </source>
</evidence>
<dbReference type="Pfam" id="PF18198">
    <property type="entry name" value="AAA_lid_11"/>
    <property type="match status" value="1"/>
</dbReference>
<dbReference type="SUPFAM" id="SSF52540">
    <property type="entry name" value="P-loop containing nucleoside triphosphate hydrolases"/>
    <property type="match status" value="3"/>
</dbReference>
<feature type="domain" description="AAA+ ATPase" evidence="12">
    <location>
        <begin position="1618"/>
        <end position="1755"/>
    </location>
</feature>
<dbReference type="InterPro" id="IPR035699">
    <property type="entry name" value="AAA_6"/>
</dbReference>
<reference evidence="14" key="1">
    <citation type="submission" date="2025-08" db="UniProtKB">
        <authorList>
            <consortium name="RefSeq"/>
        </authorList>
    </citation>
    <scope>IDENTIFICATION</scope>
</reference>
<dbReference type="Pfam" id="PF12781">
    <property type="entry name" value="AAA_9"/>
    <property type="match status" value="1"/>
</dbReference>
<evidence type="ECO:0000256" key="2">
    <source>
        <dbReference type="ARBA" id="ARBA00022197"/>
    </source>
</evidence>
<evidence type="ECO:0000256" key="9">
    <source>
        <dbReference type="ARBA" id="ARBA00023175"/>
    </source>
</evidence>
<dbReference type="Gene3D" id="1.10.8.720">
    <property type="entry name" value="Region D6 of dynein motor"/>
    <property type="match status" value="1"/>
</dbReference>
<feature type="domain" description="AAA+ ATPase" evidence="12">
    <location>
        <begin position="1900"/>
        <end position="2102"/>
    </location>
</feature>
<dbReference type="RefSeq" id="XP_011502016.1">
    <property type="nucleotide sequence ID" value="XM_011503714.1"/>
</dbReference>
<dbReference type="Gene3D" id="3.10.490.20">
    <property type="match status" value="1"/>
</dbReference>
<dbReference type="Gene3D" id="1.20.140.100">
    <property type="entry name" value="Dynein heavy chain, N-terminal domain 2"/>
    <property type="match status" value="1"/>
</dbReference>
<dbReference type="Gene3D" id="3.20.180.20">
    <property type="entry name" value="Dynein heavy chain, N-terminal domain 2"/>
    <property type="match status" value="1"/>
</dbReference>
<dbReference type="Gene3D" id="1.10.8.710">
    <property type="match status" value="1"/>
</dbReference>
<dbReference type="InterPro" id="IPR013594">
    <property type="entry name" value="Dynein_heavy_tail"/>
</dbReference>
<dbReference type="GO" id="GO:0005524">
    <property type="term" value="F:ATP binding"/>
    <property type="evidence" value="ECO:0007669"/>
    <property type="project" value="UniProtKB-KW"/>
</dbReference>
<keyword evidence="3" id="KW-0963">Cytoplasm</keyword>
<evidence type="ECO:0000256" key="6">
    <source>
        <dbReference type="ARBA" id="ARBA00022741"/>
    </source>
</evidence>
<dbReference type="SMART" id="SM00382">
    <property type="entry name" value="AAA"/>
    <property type="match status" value="3"/>
</dbReference>
<keyword evidence="6" id="KW-0547">Nucleotide-binding</keyword>
<dbReference type="KEGG" id="csol:105365521"/>
<dbReference type="GO" id="GO:0045505">
    <property type="term" value="F:dynein intermediate chain binding"/>
    <property type="evidence" value="ECO:0007669"/>
    <property type="project" value="InterPro"/>
</dbReference>
<feature type="coiled-coil region" evidence="11">
    <location>
        <begin position="2735"/>
        <end position="2779"/>
    </location>
</feature>
<name>A0AAJ6YPU3_9HYME</name>
<keyword evidence="13" id="KW-1185">Reference proteome</keyword>
<keyword evidence="9" id="KW-0505">Motor protein</keyword>
<dbReference type="FunFam" id="3.40.50.300:FF:000996">
    <property type="entry name" value="Cytoplasmic dynein heavy chain"/>
    <property type="match status" value="1"/>
</dbReference>
<comment type="subcellular location">
    <subcellularLocation>
        <location evidence="1">Cytoplasm</location>
        <location evidence="1">Cytoskeleton</location>
    </subcellularLocation>
</comment>
<evidence type="ECO:0000259" key="12">
    <source>
        <dbReference type="SMART" id="SM00382"/>
    </source>
</evidence>
<evidence type="ECO:0000313" key="14">
    <source>
        <dbReference type="RefSeq" id="XP_011502016.1"/>
    </source>
</evidence>
<evidence type="ECO:0000256" key="7">
    <source>
        <dbReference type="ARBA" id="ARBA00022840"/>
    </source>
</evidence>
<dbReference type="InterPro" id="IPR003593">
    <property type="entry name" value="AAA+_ATPase"/>
</dbReference>
<feature type="coiled-coil region" evidence="11">
    <location>
        <begin position="2982"/>
        <end position="3009"/>
    </location>
</feature>
<proteinExistence type="predicted"/>
<dbReference type="InterPro" id="IPR004273">
    <property type="entry name" value="Dynein_heavy_D6_P-loop"/>
</dbReference>
<protein>
    <recommendedName>
        <fullName evidence="2">Dynein heavy chain, cytoplasmic</fullName>
    </recommendedName>
</protein>
<dbReference type="CTD" id="35073"/>
<feature type="domain" description="AAA+ ATPase" evidence="12">
    <location>
        <begin position="2195"/>
        <end position="2356"/>
    </location>
</feature>
<keyword evidence="8 11" id="KW-0175">Coiled coil</keyword>
<dbReference type="InterPro" id="IPR043160">
    <property type="entry name" value="Dynein_C_barrel"/>
</dbReference>
<dbReference type="GO" id="GO:0051959">
    <property type="term" value="F:dynein light intermediate chain binding"/>
    <property type="evidence" value="ECO:0007669"/>
    <property type="project" value="InterPro"/>
</dbReference>
<evidence type="ECO:0000256" key="1">
    <source>
        <dbReference type="ARBA" id="ARBA00004245"/>
    </source>
</evidence>
<organism evidence="13 14">
    <name type="scientific">Ceratosolen solmsi marchali</name>
    <dbReference type="NCBI Taxonomy" id="326594"/>
    <lineage>
        <taxon>Eukaryota</taxon>
        <taxon>Metazoa</taxon>
        <taxon>Ecdysozoa</taxon>
        <taxon>Arthropoda</taxon>
        <taxon>Hexapoda</taxon>
        <taxon>Insecta</taxon>
        <taxon>Pterygota</taxon>
        <taxon>Neoptera</taxon>
        <taxon>Endopterygota</taxon>
        <taxon>Hymenoptera</taxon>
        <taxon>Apocrita</taxon>
        <taxon>Proctotrupomorpha</taxon>
        <taxon>Chalcidoidea</taxon>
        <taxon>Agaonidae</taxon>
        <taxon>Agaoninae</taxon>
        <taxon>Ceratosolen</taxon>
    </lineage>
</organism>
<sequence>MVVIDRRRSFILTTAHHFFGVPHDEDLDSNEVSLLDNFLDRAKCRTLYAAFLFSNSESRVSLTNELSVGNNTLVFFKISDSLVTETNFHDVVQMTSVSKNSATALAEELRQVWTPALRTAGVDSLFLKKLEIELLGPKAISSLVEEETFMREKARGARTPAESRLYEQAVFYLTSIRRDMESAAVTREGLTLVEETFDAVSGYLDELWRLKGPVYTELRMQSLLEIIGDEVAQLVQSLLSKVRIQSDGRVKDEAVALGAIVCEKWVAMSVRMTDLFWPHIIDHPWRGKPYRPEKCTNFGIRLKEIAEIRGQNRQLTKLLTQSERTHLEIDALFKIFDNVDELLGEENDVKWSRLKDKVQSSLAPIEERVATKLKTRITGAKTLLAVETEFRRYSDLVRREMIKNLLRAERQSLLSAYSDLIDAAQNECDTKELLDTPEILQAVQTAKVSELRLKSLQKLGQQLLDDLPGYEDISRRLTSCICDVEKHRQELVETWVTETQKSVARKELTLSQKSAVVELTGAKMMRVNFDPRLTTLIREGRGLAGQGVELPREIKDLVERASMLTRRARALQQVANFHNTIGDRMIPSQRPLMLAAALELAGAVREQSGVVWSDPRAVDAFTSKLQELVKRFAHQNAELASKHTTLRDLVSNLLKGESVNMVTNQKVWKDTLRSMRDIVSLVEDNYGNTKAWKLHWDRQLLKALGIAYRAALPSLIKKLSEIRVELTFRDKSLQWKPSLEDIRTKLYSGIRRFLAIPVNFRGVGDQADGHFQTLIPQSIYLFGGVYKEAEILLSALESFRIKWLSLVAPANVDVGQTLRGKQWQDWEKAFKDSKQWAQEVSKLRANEVKILCITVDTGTIRNDLESLSRRCWERLALDLRAEASSRLIAIVEFLSSALKKLSQRARTIEEIGEVYEAYSNIQKQYNDIAQELEDVSGLGRILAAWTREKLEGLDNAHIACESLKERMRNYQGVMVHQLEEAKLNLRHQVLAVHDEQERWNAKWMARPEVLGNDWIETMRERWTNLSEQRDMLVSDCKRLNLPVDEIFASDDKMVARMEAELEAEELNCKFQSEFMDELRRQEEEEWTVARRRLAKFHDWLDSWQGQIQLHSKNQREESLQEHDTSKHLAHSYIERRILELRESVEWVQLLKGEELADEHWSELKDILELEGVKHSNGITLGHLLQRSQLIQANAERIKDVTKRAAAESGIRQALGELEAWESYTSLPLQESKDSKNEGIYIVSDYSTLLARAGELKLILEGARGATGYERFASRAARCEAALHELEERVKLLNTIQRKWIYLEPVYGGGAAPSDSGRWARADKEFRYFIGEISRDPKIPSIKKLPFHALVGLKDLMDRCQRSLDDFLEEKRSAYPRLYFLSDDDLLELVSGKGKGLDVHLAKLYQGVGSIEKDNGYITSIVSPQGEKLRLIDKISLTETFPKWLLTLEESMRNALQQNLNTCLLEQIPNIASYPTQILLLCERIRFTQKCEIAIEDNVRGLTDLLKFLEKQRVRYKGLEDPGDELMSLKVKNLLLETVHHIHIVENLLNVISDKEKLWWNWNRQLRTYKNGGGAAVRCAKAEFPYCFEYQGAAVNLVRSPLTEKCYLALTQAMKLGLGGSPTGPAGTGKTESVKALGGILGRRVLVFNCDEGMDSGSMRRILIGLAQAGAWGCFDEFNRLEESTMSAVSMLIRPLQEAIRDGVGKINLDGSEIRVDPHCCLFITMNPAGDDYGGRRKLPDSLARLFRSIGMANPNKINIVTTLLECAGFMNSWKLANQLVETFDTAEKLLSKQAHYDWGLRALRSVLNAIPSAVGLDEVTENSRLLAGIHIATRPKLVGKDVPNFLSLLNDIFPAIDLPSKAIIKGNEDLQSILNDTCQSQNLNESLISRCIQLNDQLKNRSGVAIVGPPGCGKSLIIRTLADSLSKIGETVRQFQIYPGAISKSKLLGTVDPRTREFKEGLLSNVISNSDGKPLWIIFNGDVEPEWAEALNSALDDNRILTLSNGVAIKLGNETRFLFESHKLSNASPATVSRLGVVYLGEMSASILLNSATLSDLPSISTTNFIMNHLHSAIEQVLNIKKGQKSAPGLLRAAMVHFQNAHTQTSCIHALLLSICGQIESSTLQDKIARSIYQLTGIWCPDCDNPYDVIYNEEKDVLDPFITDAKTMRTDEGSSIYLSGSLQRGISATLPWITSGQAVLFRGPNGCGKNSLLSAIITLMKMESKEAISVIKTSSLYGSKDLIDRLKRSCVKLDSLSVGRTYKPKYGSNLILVIRDLHIASKNFQELIRQLIQEGGFYEDDLEFAKLPVVILSTSDSSTDLHPRLDSLFATHYLRPLKPNDIDTIVELHLEQSLGDDKIIVRPWIVKMSSIIVEAFNELSTNKDIIKWTLGDLMVWIDSLKYYPKPENESNMTNYLIDSSRRHFKAKLLIKQQKRLESIIFSRSSTGINFDAEVYVWKGSSAGLINLAKSHWKAEIENAVTRCIREGHTMLTSISPHLLEIAAGISWGLGCQRRGLLLTGRPGAGRRWATKIISVISSLRIIDSGPGRGKAFVKAAVQAAGIDGELTILIIEEYHLREDDMAILLCAIIANGELPGLYTAEELDGFVAPLADSAAREEFPGSLDQYLYHRLRRYLRVILIVDSYELKSKWLSETNIPRHCVQTTGQCLCSDWWLIEEHLTELASLYKDSSSDIKEEFSGSNEVVQAHLTAPEQQQVPARFLALLHKWKELRETCLRDILEKLKNLQAGIDRLKEAGDQIAKLEEDATKQRHELEVEKGRANATLEQITATMRGATGQRGEMTTLKDETERESAELARRKLDIEGELGKVEPLVEQAAQAVAGISAEALSEVRSLRAPPAPVRDVLEGVLRLMGIRDTSWNSMKTFLAKRGVKEEIRNWDARRSTPASLDAVAKLVSEKPESFEERTAKRASVAAAPLAAWVLANLQYGQIVQQVAPLEREQRLLADRLLAAETQICKLETGLNTVENKVAQLQEELAAHSRGAAELQLRTEATESSLSTARALLGKLDAEHNDWLMQFQLLTERKMRIGMEAADAAALLIYQPVRKEDERRKRAIDSLISERERLQWRAQGLPVDTDSLIGAARSLRSNLVPLFVDPSGVAVTWLRAHIGESRLEVARPGEPRFLTIVELAVRFGKPLLIEEIVELPSVLLPLLRRRPLRIGDRSLPAQQSFQLFLATRQEELLESLPSEADAVLMKIALGSGSRSLAERLVEKAILQETPEVEHRRRKALEREEQLSGEIEAARLELLVQLGAARGQNILQESQNQHGGGLLATLEVTQSKAREIERALDESHRDLEDVLKRSNEHERLAKFTAIIYKFIRSFATLSSLYVFTAEIITDIFLDVERGRAELTRSNKDEREKLLERSVITMTLHHCTKAVYRKHRLPLALHLAMLLTSVPEEQRNLLLHGESAYIGSSGIDIDIPNYIPSEQKLAVRALIGILPAMAENIKPSWMNNIASIYSDDRISQFEKILIIQALHPEYLHTALTKWTSQQLGVRNLTPPSWTLKQIAEENERRPVLLLLSPGADPAPELNNLVANKVLAASGFTEIALGQGHVAQAESALEVACKQGSWILLSNLQLALNWLPRLEVILRSPACTTHKDPNTRIWLTTEECNGFYSGLSGLCLKLAYEPPEGIKRNVKRSLQQLQQCQPMIKNPCKLLLISWLHAILQERRKFVPQGWTKDYGWSEADLQAACELVVRKSSKDGTKKFDEDWEADRGILDVAVYGGFLQDEYDMRTLKAILRHIWSKDMYRGHRKLGNVISIPKADSENPIIMIDRLDDADSLQAYFGLPANAYRAWERSAAELTLRYIREILRKTGKIGKDDADKALSTSVFQCIKDMKTMIDQQRIIEPTNVKEATHELEDDPLKRFFTYEINTTKELLEFVRSNLDILELKADLKTPAQWIAHWRSGPRDSIPFVNQLILRYQSLKSLNGLPNKVKLTWFSMPGAFLSALKLYSARETKRPFENLQLQTKWTKDFSREGIWKTSVILEGLLLTGARIQNGILEEVTANASSVVTAPDCLIAFIDEKHLRERDEESRGSEWSETDAVLTADLNTLQVPVYADSFRNHLVCSLPVPYINDQRDIWHQRGISFHLRTN</sequence>
<keyword evidence="5" id="KW-0677">Repeat</keyword>
<dbReference type="GO" id="GO:0030286">
    <property type="term" value="C:dynein complex"/>
    <property type="evidence" value="ECO:0007669"/>
    <property type="project" value="InterPro"/>
</dbReference>
<dbReference type="InterPro" id="IPR042219">
    <property type="entry name" value="AAA_lid_11_sf"/>
</dbReference>
<gene>
    <name evidence="14" type="primary">LOC105365521</name>
</gene>
<dbReference type="GO" id="GO:0008569">
    <property type="term" value="F:minus-end-directed microtubule motor activity"/>
    <property type="evidence" value="ECO:0007669"/>
    <property type="project" value="InterPro"/>
</dbReference>
<dbReference type="PANTHER" id="PTHR45703:SF22">
    <property type="entry name" value="DYNEIN CYTOPLASMIC 2 HEAVY CHAIN 1"/>
    <property type="match status" value="1"/>
</dbReference>
<keyword evidence="4" id="KW-0493">Microtubule</keyword>
<dbReference type="InterPro" id="IPR041228">
    <property type="entry name" value="Dynein_C"/>
</dbReference>
<dbReference type="GO" id="GO:0030473">
    <property type="term" value="P:nuclear migration along microtubule"/>
    <property type="evidence" value="ECO:0007669"/>
    <property type="project" value="UniProtKB-ARBA"/>
</dbReference>
<dbReference type="GO" id="GO:0005938">
    <property type="term" value="C:cell cortex"/>
    <property type="evidence" value="ECO:0007669"/>
    <property type="project" value="UniProtKB-ARBA"/>
</dbReference>
<evidence type="ECO:0000313" key="13">
    <source>
        <dbReference type="Proteomes" id="UP000695007"/>
    </source>
</evidence>
<dbReference type="PANTHER" id="PTHR45703">
    <property type="entry name" value="DYNEIN HEAVY CHAIN"/>
    <property type="match status" value="1"/>
</dbReference>
<dbReference type="Pfam" id="PF03028">
    <property type="entry name" value="Dynein_heavy"/>
    <property type="match status" value="1"/>
</dbReference>
<dbReference type="InterPro" id="IPR024743">
    <property type="entry name" value="Dynein_HC_stalk"/>
</dbReference>
<dbReference type="Pfam" id="PF12775">
    <property type="entry name" value="AAA_7"/>
    <property type="match status" value="1"/>
</dbReference>
<dbReference type="Gene3D" id="1.20.920.20">
    <property type="match status" value="1"/>
</dbReference>
<feature type="coiled-coil region" evidence="11">
    <location>
        <begin position="1268"/>
        <end position="1295"/>
    </location>
</feature>
<feature type="coiled-coil region" evidence="11">
    <location>
        <begin position="3296"/>
        <end position="3323"/>
    </location>
</feature>
<dbReference type="InterPro" id="IPR035706">
    <property type="entry name" value="AAA_9"/>
</dbReference>
<dbReference type="InterPro" id="IPR041658">
    <property type="entry name" value="AAA_lid_11"/>
</dbReference>
<dbReference type="InterPro" id="IPR013602">
    <property type="entry name" value="Dynein_heavy_linker"/>
</dbReference>
<keyword evidence="7" id="KW-0067">ATP-binding</keyword>
<keyword evidence="10" id="KW-0206">Cytoskeleton</keyword>
<evidence type="ECO:0000256" key="10">
    <source>
        <dbReference type="ARBA" id="ARBA00023212"/>
    </source>
</evidence>
<evidence type="ECO:0000256" key="4">
    <source>
        <dbReference type="ARBA" id="ARBA00022701"/>
    </source>
</evidence>
<dbReference type="GO" id="GO:1902850">
    <property type="term" value="P:microtubule cytoskeleton organization involved in mitosis"/>
    <property type="evidence" value="ECO:0007669"/>
    <property type="project" value="UniProtKB-ARBA"/>
</dbReference>
<dbReference type="InterPro" id="IPR026983">
    <property type="entry name" value="DHC"/>
</dbReference>
<dbReference type="GeneID" id="105365521"/>
<accession>A0AAJ6YPU3</accession>
<dbReference type="Gene3D" id="1.20.58.1120">
    <property type="match status" value="1"/>
</dbReference>
<dbReference type="InterPro" id="IPR027417">
    <property type="entry name" value="P-loop_NTPase"/>
</dbReference>
<dbReference type="Gene3D" id="1.20.920.30">
    <property type="match status" value="1"/>
</dbReference>
<dbReference type="Gene3D" id="3.40.50.300">
    <property type="entry name" value="P-loop containing nucleotide triphosphate hydrolases"/>
    <property type="match status" value="5"/>
</dbReference>
<dbReference type="InterPro" id="IPR042228">
    <property type="entry name" value="Dynein_linker_3"/>
</dbReference>
<evidence type="ECO:0000256" key="5">
    <source>
        <dbReference type="ARBA" id="ARBA00022737"/>
    </source>
</evidence>
<dbReference type="GO" id="GO:0000070">
    <property type="term" value="P:mitotic sister chromatid segregation"/>
    <property type="evidence" value="ECO:0007669"/>
    <property type="project" value="UniProtKB-ARBA"/>
</dbReference>
<dbReference type="InterPro" id="IPR043157">
    <property type="entry name" value="Dynein_AAA1S"/>
</dbReference>
<dbReference type="Pfam" id="PF08385">
    <property type="entry name" value="DHC_N1"/>
    <property type="match status" value="1"/>
</dbReference>
<dbReference type="Pfam" id="PF12774">
    <property type="entry name" value="AAA_6"/>
    <property type="match status" value="1"/>
</dbReference>
<evidence type="ECO:0000256" key="8">
    <source>
        <dbReference type="ARBA" id="ARBA00023054"/>
    </source>
</evidence>
<dbReference type="GO" id="GO:0000235">
    <property type="term" value="C:astral microtubule"/>
    <property type="evidence" value="ECO:0007669"/>
    <property type="project" value="UniProtKB-ARBA"/>
</dbReference>
<dbReference type="Proteomes" id="UP000695007">
    <property type="component" value="Unplaced"/>
</dbReference>
<dbReference type="Pfam" id="PF08393">
    <property type="entry name" value="DHC_N2"/>
    <property type="match status" value="1"/>
</dbReference>
<dbReference type="InterPro" id="IPR042222">
    <property type="entry name" value="Dynein_2_N"/>
</dbReference>
<dbReference type="Pfam" id="PF18199">
    <property type="entry name" value="Dynein_C"/>
    <property type="match status" value="1"/>
</dbReference>